<evidence type="ECO:0000313" key="3">
    <source>
        <dbReference type="Proteomes" id="UP000664369"/>
    </source>
</evidence>
<dbReference type="RefSeq" id="WP_208173159.1">
    <property type="nucleotide sequence ID" value="NZ_JAGETZ010000001.1"/>
</dbReference>
<accession>A0ABS3Q8S9</accession>
<comment type="caution">
    <text evidence="2">The sequence shown here is derived from an EMBL/GenBank/DDBJ whole genome shotgun (WGS) entry which is preliminary data.</text>
</comment>
<dbReference type="PROSITE" id="PS51257">
    <property type="entry name" value="PROKAR_LIPOPROTEIN"/>
    <property type="match status" value="1"/>
</dbReference>
<sequence>MPKQSVVLLLFGCLSLSACHPDAAEKHPDGPLRLVQRLPDGAYAYVSAAGDTVIPFGRYALCATERFDKVALVLPPGGKWVGIDRLERVLFHPFIFDNGPDYPVEGVIRIVNAAGLIGYADTATGRVVLAPQYEAAFPFEGGRARVGRRCRLVAEGEHSRWDCAAWQSIDHQGRLVPDAAR</sequence>
<evidence type="ECO:0000256" key="1">
    <source>
        <dbReference type="SAM" id="SignalP"/>
    </source>
</evidence>
<gene>
    <name evidence="2" type="ORF">J4E00_01065</name>
</gene>
<keyword evidence="1" id="KW-0732">Signal</keyword>
<dbReference type="InterPro" id="IPR032774">
    <property type="entry name" value="WG_beta_rep"/>
</dbReference>
<feature type="signal peptide" evidence="1">
    <location>
        <begin position="1"/>
        <end position="23"/>
    </location>
</feature>
<reference evidence="2 3" key="1">
    <citation type="submission" date="2021-03" db="EMBL/GenBank/DDBJ databases">
        <authorList>
            <person name="Kim M.K."/>
        </authorList>
    </citation>
    <scope>NUCLEOTIDE SEQUENCE [LARGE SCALE GENOMIC DNA]</scope>
    <source>
        <strain evidence="2 3">BT442</strain>
    </source>
</reference>
<dbReference type="Pfam" id="PF14903">
    <property type="entry name" value="WG_beta_rep"/>
    <property type="match status" value="1"/>
</dbReference>
<name>A0ABS3Q8S9_9BACT</name>
<proteinExistence type="predicted"/>
<feature type="chain" id="PRO_5046897398" evidence="1">
    <location>
        <begin position="24"/>
        <end position="181"/>
    </location>
</feature>
<protein>
    <submittedName>
        <fullName evidence="2">WG repeat-containing protein</fullName>
    </submittedName>
</protein>
<evidence type="ECO:0000313" key="2">
    <source>
        <dbReference type="EMBL" id="MBO2007621.1"/>
    </source>
</evidence>
<organism evidence="2 3">
    <name type="scientific">Hymenobacter negativus</name>
    <dbReference type="NCBI Taxonomy" id="2795026"/>
    <lineage>
        <taxon>Bacteria</taxon>
        <taxon>Pseudomonadati</taxon>
        <taxon>Bacteroidota</taxon>
        <taxon>Cytophagia</taxon>
        <taxon>Cytophagales</taxon>
        <taxon>Hymenobacteraceae</taxon>
        <taxon>Hymenobacter</taxon>
    </lineage>
</organism>
<dbReference type="EMBL" id="JAGETZ010000001">
    <property type="protein sequence ID" value="MBO2007621.1"/>
    <property type="molecule type" value="Genomic_DNA"/>
</dbReference>
<keyword evidence="3" id="KW-1185">Reference proteome</keyword>
<dbReference type="Proteomes" id="UP000664369">
    <property type="component" value="Unassembled WGS sequence"/>
</dbReference>